<dbReference type="Gene3D" id="3.80.10.10">
    <property type="entry name" value="Ribonuclease Inhibitor"/>
    <property type="match status" value="1"/>
</dbReference>
<sequence length="567" mass="65381">MLHSENIEEKCECNKSRIHNQWIPFEDFTDIKQIGKGSFSKIYATTWTKGIIKSWDRIEKRFNRNENQTVALKVLKKSRNDIFSKFLKELQNIVKCQSNSHMHHIIQCFGVSQDPKTKDYIFVMPYMSNRSLAEYLFNNFKDIIWKMKRDFLRDIVTGIKWIHEKQIVHRDIHSRNILIDSGPNLVIADFGLSRPANDLDSSEHEICGIIPYIAPEVLEKKQYSYGSDIYSLGMIMWELTRGYRPFSDRNHDQYLILDICNGSRPIITKDTPHCWAILMQKCWHSDPLKRPTIDEIYYEVNSRYWNENESFIKEAEDERQGLFNAGKLTVNYMHPHSKTHSQLLNPIIDTMLLNLLQGSKSFTLPPMDSFRIGSDTFTIIPPSKKHSIEFLLNEDDYDEIKRRKLSDNEIQDSSQTISNYSYQIMDTPFENANSLNSTINIPSSKKHSIEFLLDENNYRGIALAKALRKNTTLTNLNLSYNELCELGGKVLAKALCKNNTLTNLDLSSNNHGESGGIALAKALCKNTALMNLILYDNKIGESGEKALADALCKNMISSNLDLRHIIV</sequence>
<evidence type="ECO:0000259" key="1">
    <source>
        <dbReference type="PROSITE" id="PS50011"/>
    </source>
</evidence>
<keyword evidence="3" id="KW-1185">Reference proteome</keyword>
<dbReference type="EMBL" id="CAJVQA010004506">
    <property type="protein sequence ID" value="CAG8600267.1"/>
    <property type="molecule type" value="Genomic_DNA"/>
</dbReference>
<dbReference type="Gene3D" id="1.10.510.10">
    <property type="entry name" value="Transferase(Phosphotransferase) domain 1"/>
    <property type="match status" value="1"/>
</dbReference>
<dbReference type="InterPro" id="IPR011009">
    <property type="entry name" value="Kinase-like_dom_sf"/>
</dbReference>
<gene>
    <name evidence="2" type="ORF">CPELLU_LOCUS6957</name>
</gene>
<feature type="domain" description="Protein kinase" evidence="1">
    <location>
        <begin position="28"/>
        <end position="312"/>
    </location>
</feature>
<dbReference type="Proteomes" id="UP000789759">
    <property type="component" value="Unassembled WGS sequence"/>
</dbReference>
<dbReference type="SUPFAM" id="SSF52047">
    <property type="entry name" value="RNI-like"/>
    <property type="match status" value="1"/>
</dbReference>
<dbReference type="PANTHER" id="PTHR44329">
    <property type="entry name" value="SERINE/THREONINE-PROTEIN KINASE TNNI3K-RELATED"/>
    <property type="match status" value="1"/>
</dbReference>
<dbReference type="Pfam" id="PF07714">
    <property type="entry name" value="PK_Tyr_Ser-Thr"/>
    <property type="match status" value="1"/>
</dbReference>
<dbReference type="AlphaFoldDB" id="A0A9N9CE62"/>
<dbReference type="InterPro" id="IPR051681">
    <property type="entry name" value="Ser/Thr_Kinases-Pseudokinases"/>
</dbReference>
<dbReference type="SMART" id="SM00368">
    <property type="entry name" value="LRR_RI"/>
    <property type="match status" value="3"/>
</dbReference>
<dbReference type="SUPFAM" id="SSF56112">
    <property type="entry name" value="Protein kinase-like (PK-like)"/>
    <property type="match status" value="1"/>
</dbReference>
<accession>A0A9N9CE62</accession>
<dbReference type="PRINTS" id="PR00109">
    <property type="entry name" value="TYRKINASE"/>
</dbReference>
<proteinExistence type="predicted"/>
<dbReference type="OrthoDB" id="427001at2759"/>
<dbReference type="InterPro" id="IPR001245">
    <property type="entry name" value="Ser-Thr/Tyr_kinase_cat_dom"/>
</dbReference>
<comment type="caution">
    <text evidence="2">The sequence shown here is derived from an EMBL/GenBank/DDBJ whole genome shotgun (WGS) entry which is preliminary data.</text>
</comment>
<dbReference type="InterPro" id="IPR032675">
    <property type="entry name" value="LRR_dom_sf"/>
</dbReference>
<dbReference type="GO" id="GO:0005524">
    <property type="term" value="F:ATP binding"/>
    <property type="evidence" value="ECO:0007669"/>
    <property type="project" value="InterPro"/>
</dbReference>
<evidence type="ECO:0000313" key="3">
    <source>
        <dbReference type="Proteomes" id="UP000789759"/>
    </source>
</evidence>
<reference evidence="2" key="1">
    <citation type="submission" date="2021-06" db="EMBL/GenBank/DDBJ databases">
        <authorList>
            <person name="Kallberg Y."/>
            <person name="Tangrot J."/>
            <person name="Rosling A."/>
        </authorList>
    </citation>
    <scope>NUCLEOTIDE SEQUENCE</scope>
    <source>
        <strain evidence="2">FL966</strain>
    </source>
</reference>
<dbReference type="PROSITE" id="PS50011">
    <property type="entry name" value="PROTEIN_KINASE_DOM"/>
    <property type="match status" value="1"/>
</dbReference>
<dbReference type="InterPro" id="IPR000719">
    <property type="entry name" value="Prot_kinase_dom"/>
</dbReference>
<protein>
    <submittedName>
        <fullName evidence="2">20727_t:CDS:1</fullName>
    </submittedName>
</protein>
<name>A0A9N9CE62_9GLOM</name>
<evidence type="ECO:0000313" key="2">
    <source>
        <dbReference type="EMBL" id="CAG8600267.1"/>
    </source>
</evidence>
<organism evidence="2 3">
    <name type="scientific">Cetraspora pellucida</name>
    <dbReference type="NCBI Taxonomy" id="1433469"/>
    <lineage>
        <taxon>Eukaryota</taxon>
        <taxon>Fungi</taxon>
        <taxon>Fungi incertae sedis</taxon>
        <taxon>Mucoromycota</taxon>
        <taxon>Glomeromycotina</taxon>
        <taxon>Glomeromycetes</taxon>
        <taxon>Diversisporales</taxon>
        <taxon>Gigasporaceae</taxon>
        <taxon>Cetraspora</taxon>
    </lineage>
</organism>
<dbReference type="GO" id="GO:0004674">
    <property type="term" value="F:protein serine/threonine kinase activity"/>
    <property type="evidence" value="ECO:0007669"/>
    <property type="project" value="TreeGrafter"/>
</dbReference>